<evidence type="ECO:0000256" key="4">
    <source>
        <dbReference type="ARBA" id="ARBA00022964"/>
    </source>
</evidence>
<evidence type="ECO:0000256" key="6">
    <source>
        <dbReference type="ARBA" id="ARBA00023004"/>
    </source>
</evidence>
<evidence type="ECO:0000256" key="2">
    <source>
        <dbReference type="ARBA" id="ARBA00008654"/>
    </source>
</evidence>
<dbReference type="GO" id="GO:0016706">
    <property type="term" value="F:2-oxoglutarate-dependent dioxygenase activity"/>
    <property type="evidence" value="ECO:0007669"/>
    <property type="project" value="UniProtKB-ARBA"/>
</dbReference>
<keyword evidence="5" id="KW-0560">Oxidoreductase</keyword>
<dbReference type="Gene3D" id="3.60.130.10">
    <property type="entry name" value="Clavaminate synthase-like"/>
    <property type="match status" value="1"/>
</dbReference>
<feature type="domain" description="Gamma-butyrobetaine hydroxylase-like N-terminal" evidence="8">
    <location>
        <begin position="106"/>
        <end position="189"/>
    </location>
</feature>
<dbReference type="EMBL" id="JAKJXP020000041">
    <property type="protein sequence ID" value="KAK7752182.1"/>
    <property type="molecule type" value="Genomic_DNA"/>
</dbReference>
<evidence type="ECO:0000256" key="1">
    <source>
        <dbReference type="ARBA" id="ARBA00001954"/>
    </source>
</evidence>
<comment type="similarity">
    <text evidence="2">Belongs to the gamma-BBH/TMLD family.</text>
</comment>
<dbReference type="Proteomes" id="UP001320420">
    <property type="component" value="Unassembled WGS sequence"/>
</dbReference>
<keyword evidence="6" id="KW-0408">Iron</keyword>
<evidence type="ECO:0008006" key="11">
    <source>
        <dbReference type="Google" id="ProtNLM"/>
    </source>
</evidence>
<accession>A0AAN9URS8</accession>
<keyword evidence="4" id="KW-0223">Dioxygenase</keyword>
<keyword evidence="3" id="KW-0479">Metal-binding</keyword>
<evidence type="ECO:0000256" key="5">
    <source>
        <dbReference type="ARBA" id="ARBA00023002"/>
    </source>
</evidence>
<comment type="cofactor">
    <cofactor evidence="1">
        <name>Fe(2+)</name>
        <dbReference type="ChEBI" id="CHEBI:29033"/>
    </cofactor>
</comment>
<evidence type="ECO:0000259" key="8">
    <source>
        <dbReference type="Pfam" id="PF06155"/>
    </source>
</evidence>
<dbReference type="AlphaFoldDB" id="A0AAN9URS8"/>
<feature type="domain" description="TauD/TfdA-like" evidence="7">
    <location>
        <begin position="225"/>
        <end position="464"/>
    </location>
</feature>
<comment type="caution">
    <text evidence="9">The sequence shown here is derived from an EMBL/GenBank/DDBJ whole genome shotgun (WGS) entry which is preliminary data.</text>
</comment>
<organism evidence="9 10">
    <name type="scientific">Diatrype stigma</name>
    <dbReference type="NCBI Taxonomy" id="117547"/>
    <lineage>
        <taxon>Eukaryota</taxon>
        <taxon>Fungi</taxon>
        <taxon>Dikarya</taxon>
        <taxon>Ascomycota</taxon>
        <taxon>Pezizomycotina</taxon>
        <taxon>Sordariomycetes</taxon>
        <taxon>Xylariomycetidae</taxon>
        <taxon>Xylariales</taxon>
        <taxon>Diatrypaceae</taxon>
        <taxon>Diatrype</taxon>
    </lineage>
</organism>
<dbReference type="InterPro" id="IPR038492">
    <property type="entry name" value="GBBH-like_N_sf"/>
</dbReference>
<dbReference type="CDD" id="cd00250">
    <property type="entry name" value="CAS_like"/>
    <property type="match status" value="1"/>
</dbReference>
<dbReference type="Pfam" id="PF02668">
    <property type="entry name" value="TauD"/>
    <property type="match status" value="1"/>
</dbReference>
<reference evidence="9 10" key="1">
    <citation type="submission" date="2024-02" db="EMBL/GenBank/DDBJ databases">
        <title>De novo assembly and annotation of 12 fungi associated with fruit tree decline syndrome in Ontario, Canada.</title>
        <authorList>
            <person name="Sulman M."/>
            <person name="Ellouze W."/>
            <person name="Ilyukhin E."/>
        </authorList>
    </citation>
    <scope>NUCLEOTIDE SEQUENCE [LARGE SCALE GENOMIC DNA]</scope>
    <source>
        <strain evidence="9 10">M11/M66-122</strain>
    </source>
</reference>
<dbReference type="InterPro" id="IPR050411">
    <property type="entry name" value="AlphaKG_dependent_hydroxylases"/>
</dbReference>
<dbReference type="PANTHER" id="PTHR10696:SF25">
    <property type="entry name" value="OXIDOREDUCTASE AIM17-RELATED"/>
    <property type="match status" value="1"/>
</dbReference>
<dbReference type="InterPro" id="IPR042098">
    <property type="entry name" value="TauD-like_sf"/>
</dbReference>
<dbReference type="PANTHER" id="PTHR10696">
    <property type="entry name" value="GAMMA-BUTYROBETAINE HYDROXYLASE-RELATED"/>
    <property type="match status" value="1"/>
</dbReference>
<name>A0AAN9URS8_9PEZI</name>
<evidence type="ECO:0000313" key="9">
    <source>
        <dbReference type="EMBL" id="KAK7752182.1"/>
    </source>
</evidence>
<proteinExistence type="inferred from homology"/>
<dbReference type="InterPro" id="IPR010376">
    <property type="entry name" value="GBBH-like_N"/>
</dbReference>
<gene>
    <name evidence="9" type="ORF">SLS62_005926</name>
</gene>
<keyword evidence="10" id="KW-1185">Reference proteome</keyword>
<dbReference type="SUPFAM" id="SSF51197">
    <property type="entry name" value="Clavaminate synthase-like"/>
    <property type="match status" value="1"/>
</dbReference>
<evidence type="ECO:0000313" key="10">
    <source>
        <dbReference type="Proteomes" id="UP001320420"/>
    </source>
</evidence>
<dbReference type="GO" id="GO:0046872">
    <property type="term" value="F:metal ion binding"/>
    <property type="evidence" value="ECO:0007669"/>
    <property type="project" value="UniProtKB-KW"/>
</dbReference>
<dbReference type="GO" id="GO:0005739">
    <property type="term" value="C:mitochondrion"/>
    <property type="evidence" value="ECO:0007669"/>
    <property type="project" value="TreeGrafter"/>
</dbReference>
<sequence>MYLPLHVAVRRQVNITTRRTTQIATFSTTTPAPALPLSITVAGRARWAMRDYKNERPLGPEQRQITRSITTSPISRNPEVERVVEKPDNGSGERQFTVDAMGDESDFVSLAYGGKPPIEVPRVWLRDACSCEKCVDPSSGQKRFSTYDVPRHISIASARSLPSQSIEIIWKDDLFTRENHVSVYGYPVLRPLTKKKGRPARLDPTRLGQSVKLWNRQHMEAAIFYDYDDFIRQDSGFTAALKRLISHGMFFLRNVPNDEKAVERIAEKIGFIQETFYGRTWDVVSKPNAENVAYTNSYLGLHADLLYMNDPPRIQLLHCLRNTCQGGESIFSDGLRASRELRNQDVSAWKVLTNVAVHYHYTKGVHQRSKHRPIFGTEKYPDIFWSPPFQNPVQHRYSTQGEGQHYMRWLLAAHKFKELLEGEKYLFQHKMEEGECVVFNNLRVLHGRREFDTSTGDRWLKGTYIGTEAYLDKLREVEQRILHPEKT</sequence>
<dbReference type="Gene3D" id="3.30.2020.30">
    <property type="match status" value="1"/>
</dbReference>
<dbReference type="GO" id="GO:0045329">
    <property type="term" value="P:carnitine biosynthetic process"/>
    <property type="evidence" value="ECO:0007669"/>
    <property type="project" value="TreeGrafter"/>
</dbReference>
<evidence type="ECO:0000259" key="7">
    <source>
        <dbReference type="Pfam" id="PF02668"/>
    </source>
</evidence>
<dbReference type="InterPro" id="IPR003819">
    <property type="entry name" value="TauD/TfdA-like"/>
</dbReference>
<protein>
    <recommendedName>
        <fullName evidence="11">Gamma-butyrobetaine dioxygenase</fullName>
    </recommendedName>
</protein>
<dbReference type="Pfam" id="PF06155">
    <property type="entry name" value="GBBH-like_N"/>
    <property type="match status" value="1"/>
</dbReference>
<evidence type="ECO:0000256" key="3">
    <source>
        <dbReference type="ARBA" id="ARBA00022723"/>
    </source>
</evidence>